<dbReference type="Proteomes" id="UP000814140">
    <property type="component" value="Unassembled WGS sequence"/>
</dbReference>
<reference evidence="1" key="2">
    <citation type="journal article" date="2022" name="New Phytol.">
        <title>Evolutionary transition to the ectomycorrhizal habit in the genomes of a hyperdiverse lineage of mushroom-forming fungi.</title>
        <authorList>
            <person name="Looney B."/>
            <person name="Miyauchi S."/>
            <person name="Morin E."/>
            <person name="Drula E."/>
            <person name="Courty P.E."/>
            <person name="Kohler A."/>
            <person name="Kuo A."/>
            <person name="LaButti K."/>
            <person name="Pangilinan J."/>
            <person name="Lipzen A."/>
            <person name="Riley R."/>
            <person name="Andreopoulos W."/>
            <person name="He G."/>
            <person name="Johnson J."/>
            <person name="Nolan M."/>
            <person name="Tritt A."/>
            <person name="Barry K.W."/>
            <person name="Grigoriev I.V."/>
            <person name="Nagy L.G."/>
            <person name="Hibbett D."/>
            <person name="Henrissat B."/>
            <person name="Matheny P.B."/>
            <person name="Labbe J."/>
            <person name="Martin F.M."/>
        </authorList>
    </citation>
    <scope>NUCLEOTIDE SEQUENCE</scope>
    <source>
        <strain evidence="1">HHB10654</strain>
    </source>
</reference>
<keyword evidence="2" id="KW-1185">Reference proteome</keyword>
<protein>
    <submittedName>
        <fullName evidence="1">Uncharacterized protein</fullName>
    </submittedName>
</protein>
<reference evidence="1" key="1">
    <citation type="submission" date="2021-03" db="EMBL/GenBank/DDBJ databases">
        <authorList>
            <consortium name="DOE Joint Genome Institute"/>
            <person name="Ahrendt S."/>
            <person name="Looney B.P."/>
            <person name="Miyauchi S."/>
            <person name="Morin E."/>
            <person name="Drula E."/>
            <person name="Courty P.E."/>
            <person name="Chicoki N."/>
            <person name="Fauchery L."/>
            <person name="Kohler A."/>
            <person name="Kuo A."/>
            <person name="Labutti K."/>
            <person name="Pangilinan J."/>
            <person name="Lipzen A."/>
            <person name="Riley R."/>
            <person name="Andreopoulos W."/>
            <person name="He G."/>
            <person name="Johnson J."/>
            <person name="Barry K.W."/>
            <person name="Grigoriev I.V."/>
            <person name="Nagy L."/>
            <person name="Hibbett D."/>
            <person name="Henrissat B."/>
            <person name="Matheny P.B."/>
            <person name="Labbe J."/>
            <person name="Martin F."/>
        </authorList>
    </citation>
    <scope>NUCLEOTIDE SEQUENCE</scope>
    <source>
        <strain evidence="1">HHB10654</strain>
    </source>
</reference>
<accession>A0ACB8T8Q4</accession>
<name>A0ACB8T8Q4_9AGAM</name>
<comment type="caution">
    <text evidence="1">The sequence shown here is derived from an EMBL/GenBank/DDBJ whole genome shotgun (WGS) entry which is preliminary data.</text>
</comment>
<sequence length="377" mass="40386">MASRKQAQAPPQAPAQQHAYVPQTQPARSYFAAGPQVSHPIPGAVQGPAYYHPSPAAHHGQYIPSNAHNTPYPYSQSLPAHYPQRAAPPQRHTTPLTAPLLEDALLRVLEGSIEPLLSGQQERSSAAFAELASALSDIGRTFADEQVQMRAQVEALTKTVEHGQRIQLQATQAVFHRVGRLEKLVGVDGAIGEESDKSVWERLESIECDLGELLEKVKDPEAMLSPREPSPVRHEIATSPIPEQRKVYSNAGIGPQTPRREPEKVYANAGVSPRPSLTTSYLRGSLVGSLPASGSCLQIPAASIPPVRASSSASALAALQDIARMSARRKLLKPSAAFSGGDAPEPLTAADWSGAQTEPATSSCRRVFRSIFSRPPA</sequence>
<evidence type="ECO:0000313" key="2">
    <source>
        <dbReference type="Proteomes" id="UP000814140"/>
    </source>
</evidence>
<gene>
    <name evidence="1" type="ORF">BV25DRAFT_309154</name>
</gene>
<organism evidence="1 2">
    <name type="scientific">Artomyces pyxidatus</name>
    <dbReference type="NCBI Taxonomy" id="48021"/>
    <lineage>
        <taxon>Eukaryota</taxon>
        <taxon>Fungi</taxon>
        <taxon>Dikarya</taxon>
        <taxon>Basidiomycota</taxon>
        <taxon>Agaricomycotina</taxon>
        <taxon>Agaricomycetes</taxon>
        <taxon>Russulales</taxon>
        <taxon>Auriscalpiaceae</taxon>
        <taxon>Artomyces</taxon>
    </lineage>
</organism>
<evidence type="ECO:0000313" key="1">
    <source>
        <dbReference type="EMBL" id="KAI0064335.1"/>
    </source>
</evidence>
<dbReference type="EMBL" id="MU277199">
    <property type="protein sequence ID" value="KAI0064335.1"/>
    <property type="molecule type" value="Genomic_DNA"/>
</dbReference>
<proteinExistence type="predicted"/>